<feature type="chain" id="PRO_5008052299" description="CSN8/PSMD8/EIF3K domain-containing protein" evidence="1">
    <location>
        <begin position="31"/>
        <end position="224"/>
    </location>
</feature>
<evidence type="ECO:0000259" key="2">
    <source>
        <dbReference type="Pfam" id="PF10075"/>
    </source>
</evidence>
<feature type="signal peptide" evidence="1">
    <location>
        <begin position="1"/>
        <end position="30"/>
    </location>
</feature>
<dbReference type="InterPro" id="IPR036390">
    <property type="entry name" value="WH_DNA-bd_sf"/>
</dbReference>
<name>A0A176W722_MARPO</name>
<dbReference type="InterPro" id="IPR016024">
    <property type="entry name" value="ARM-type_fold"/>
</dbReference>
<reference evidence="3" key="1">
    <citation type="submission" date="2016-03" db="EMBL/GenBank/DDBJ databases">
        <title>Mechanisms controlling the formation of the plant cell surface in tip-growing cells are functionally conserved among land plants.</title>
        <authorList>
            <person name="Honkanen S."/>
            <person name="Jones V.A."/>
            <person name="Morieri G."/>
            <person name="Champion C."/>
            <person name="Hetherington A.J."/>
            <person name="Kelly S."/>
            <person name="Saint-Marcoux D."/>
            <person name="Proust H."/>
            <person name="Prescott H."/>
            <person name="Dolan L."/>
        </authorList>
    </citation>
    <scope>NUCLEOTIDE SEQUENCE [LARGE SCALE GENOMIC DNA]</scope>
    <source>
        <tissue evidence="3">Whole gametophyte</tissue>
    </source>
</reference>
<dbReference type="Gene3D" id="1.25.40.250">
    <property type="entry name" value="ARM repeat, domain 1"/>
    <property type="match status" value="1"/>
</dbReference>
<accession>A0A176W722</accession>
<dbReference type="EMBL" id="LVLJ01001709">
    <property type="protein sequence ID" value="OAE28523.1"/>
    <property type="molecule type" value="Genomic_DNA"/>
</dbReference>
<dbReference type="Gene3D" id="1.10.10.10">
    <property type="entry name" value="Winged helix-like DNA-binding domain superfamily/Winged helix DNA-binding domain"/>
    <property type="match status" value="1"/>
</dbReference>
<proteinExistence type="predicted"/>
<dbReference type="InterPro" id="IPR033464">
    <property type="entry name" value="CSN8_PSD8_EIF3K"/>
</dbReference>
<sequence length="224" mass="24765">MRGQSRSEEAPFRFLGVMGMVLLLTTDVSQQTYSLDANLCLLRLYQFEPARLNVHVITRILVKALMALPAPDFNLCMFLIPERLTARFREFWDEANRNRDILEVVPGFEQAIQDYAIHVLSLTYQKLPRQILAEAINVEGLSLDKYIEHQQVNNGWSLEKGHGGGQIMAFLSGTVIMVTGSLDGDFGNILILSSCSVTDSCNLATSSTVVGVAHSGTEDEDGAI</sequence>
<dbReference type="Pfam" id="PF10075">
    <property type="entry name" value="CSN8_PSD8_EIF3K"/>
    <property type="match status" value="1"/>
</dbReference>
<organism evidence="3 4">
    <name type="scientific">Marchantia polymorpha subsp. ruderalis</name>
    <dbReference type="NCBI Taxonomy" id="1480154"/>
    <lineage>
        <taxon>Eukaryota</taxon>
        <taxon>Viridiplantae</taxon>
        <taxon>Streptophyta</taxon>
        <taxon>Embryophyta</taxon>
        <taxon>Marchantiophyta</taxon>
        <taxon>Marchantiopsida</taxon>
        <taxon>Marchantiidae</taxon>
        <taxon>Marchantiales</taxon>
        <taxon>Marchantiaceae</taxon>
        <taxon>Marchantia</taxon>
    </lineage>
</organism>
<keyword evidence="4" id="KW-1185">Reference proteome</keyword>
<protein>
    <recommendedName>
        <fullName evidence="2">CSN8/PSMD8/EIF3K domain-containing protein</fullName>
    </recommendedName>
</protein>
<dbReference type="InterPro" id="IPR009374">
    <property type="entry name" value="eIF3k"/>
</dbReference>
<comment type="caution">
    <text evidence="3">The sequence shown here is derived from an EMBL/GenBank/DDBJ whole genome shotgun (WGS) entry which is preliminary data.</text>
</comment>
<dbReference type="SUPFAM" id="SSF48371">
    <property type="entry name" value="ARM repeat"/>
    <property type="match status" value="1"/>
</dbReference>
<dbReference type="GO" id="GO:0003743">
    <property type="term" value="F:translation initiation factor activity"/>
    <property type="evidence" value="ECO:0007669"/>
    <property type="project" value="InterPro"/>
</dbReference>
<dbReference type="AlphaFoldDB" id="A0A176W722"/>
<dbReference type="InterPro" id="IPR016020">
    <property type="entry name" value="Transl_init_fac_sub12_N_euk"/>
</dbReference>
<dbReference type="GO" id="GO:0043022">
    <property type="term" value="F:ribosome binding"/>
    <property type="evidence" value="ECO:0007669"/>
    <property type="project" value="InterPro"/>
</dbReference>
<dbReference type="GO" id="GO:0005852">
    <property type="term" value="C:eukaryotic translation initiation factor 3 complex"/>
    <property type="evidence" value="ECO:0007669"/>
    <property type="project" value="InterPro"/>
</dbReference>
<dbReference type="InterPro" id="IPR036388">
    <property type="entry name" value="WH-like_DNA-bd_sf"/>
</dbReference>
<gene>
    <name evidence="3" type="ORF">AXG93_2175s1060</name>
</gene>
<dbReference type="PANTHER" id="PTHR13022">
    <property type="entry name" value="EUKARYOTIC TRANSLATION INITIATION FACTOR 3 SUBUNIT 11"/>
    <property type="match status" value="1"/>
</dbReference>
<dbReference type="PANTHER" id="PTHR13022:SF0">
    <property type="entry name" value="EUKARYOTIC TRANSLATION INITIATION FACTOR 3 SUBUNIT K"/>
    <property type="match status" value="1"/>
</dbReference>
<keyword evidence="1" id="KW-0732">Signal</keyword>
<dbReference type="Proteomes" id="UP000077202">
    <property type="component" value="Unassembled WGS sequence"/>
</dbReference>
<evidence type="ECO:0000256" key="1">
    <source>
        <dbReference type="SAM" id="SignalP"/>
    </source>
</evidence>
<evidence type="ECO:0000313" key="3">
    <source>
        <dbReference type="EMBL" id="OAE28523.1"/>
    </source>
</evidence>
<dbReference type="SUPFAM" id="SSF46785">
    <property type="entry name" value="Winged helix' DNA-binding domain"/>
    <property type="match status" value="1"/>
</dbReference>
<feature type="domain" description="CSN8/PSMD8/EIF3K" evidence="2">
    <location>
        <begin position="85"/>
        <end position="160"/>
    </location>
</feature>
<evidence type="ECO:0000313" key="4">
    <source>
        <dbReference type="Proteomes" id="UP000077202"/>
    </source>
</evidence>
<dbReference type="GO" id="GO:0006446">
    <property type="term" value="P:regulation of translational initiation"/>
    <property type="evidence" value="ECO:0007669"/>
    <property type="project" value="InterPro"/>
</dbReference>